<organism evidence="4 5">
    <name type="scientific">Lupinus albus</name>
    <name type="common">White lupine</name>
    <name type="synonym">Lupinus termis</name>
    <dbReference type="NCBI Taxonomy" id="3870"/>
    <lineage>
        <taxon>Eukaryota</taxon>
        <taxon>Viridiplantae</taxon>
        <taxon>Streptophyta</taxon>
        <taxon>Embryophyta</taxon>
        <taxon>Tracheophyta</taxon>
        <taxon>Spermatophyta</taxon>
        <taxon>Magnoliopsida</taxon>
        <taxon>eudicotyledons</taxon>
        <taxon>Gunneridae</taxon>
        <taxon>Pentapetalae</taxon>
        <taxon>rosids</taxon>
        <taxon>fabids</taxon>
        <taxon>Fabales</taxon>
        <taxon>Fabaceae</taxon>
        <taxon>Papilionoideae</taxon>
        <taxon>50 kb inversion clade</taxon>
        <taxon>genistoids sensu lato</taxon>
        <taxon>core genistoids</taxon>
        <taxon>Genisteae</taxon>
        <taxon>Lupinus</taxon>
    </lineage>
</organism>
<dbReference type="GO" id="GO:0016567">
    <property type="term" value="P:protein ubiquitination"/>
    <property type="evidence" value="ECO:0007669"/>
    <property type="project" value="TreeGrafter"/>
</dbReference>
<sequence length="129" mass="13948">MALCGAKWRVLRDLVTVSFLLLLITILVSGKRSTKSEESETNGSQRFSFLVNNAMKFLWGHSGYQHVWPELEFGWQISFGTLIGIFGAAFGSIGGVGGGGIFVPMLVLVLGFDTKSATAISKCNIPFLS</sequence>
<dbReference type="Proteomes" id="UP000447434">
    <property type="component" value="Chromosome 14"/>
</dbReference>
<feature type="signal peptide" evidence="3">
    <location>
        <begin position="1"/>
        <end position="30"/>
    </location>
</feature>
<dbReference type="PANTHER" id="PTHR14255:SF28">
    <property type="entry name" value="TRANSMEMBRANE PROTEIN TAUE-RELATED"/>
    <property type="match status" value="1"/>
</dbReference>
<keyword evidence="2" id="KW-0812">Transmembrane</keyword>
<keyword evidence="2" id="KW-1133">Transmembrane helix</keyword>
<evidence type="ECO:0000256" key="1">
    <source>
        <dbReference type="ARBA" id="ARBA00009142"/>
    </source>
</evidence>
<evidence type="ECO:0000313" key="4">
    <source>
        <dbReference type="EMBL" id="KAE9600384.1"/>
    </source>
</evidence>
<proteinExistence type="inferred from homology"/>
<feature type="transmembrane region" description="Helical" evidence="2">
    <location>
        <begin position="79"/>
        <end position="112"/>
    </location>
</feature>
<accession>A0A6A4PFZ0</accession>
<keyword evidence="2" id="KW-0472">Membrane</keyword>
<evidence type="ECO:0000256" key="2">
    <source>
        <dbReference type="SAM" id="Phobius"/>
    </source>
</evidence>
<evidence type="ECO:0000313" key="5">
    <source>
        <dbReference type="Proteomes" id="UP000447434"/>
    </source>
</evidence>
<evidence type="ECO:0008006" key="6">
    <source>
        <dbReference type="Google" id="ProtNLM"/>
    </source>
</evidence>
<gene>
    <name evidence="4" type="ORF">Lalb_Chr14g0372321</name>
</gene>
<evidence type="ECO:0000256" key="3">
    <source>
        <dbReference type="SAM" id="SignalP"/>
    </source>
</evidence>
<feature type="chain" id="PRO_5025634782" description="Transmembrane protein TauE" evidence="3">
    <location>
        <begin position="31"/>
        <end position="129"/>
    </location>
</feature>
<protein>
    <recommendedName>
        <fullName evidence="6">Transmembrane protein TauE</fullName>
    </recommendedName>
</protein>
<dbReference type="AlphaFoldDB" id="A0A6A4PFZ0"/>
<comment type="caution">
    <text evidence="4">The sequence shown here is derived from an EMBL/GenBank/DDBJ whole genome shotgun (WGS) entry which is preliminary data.</text>
</comment>
<dbReference type="EMBL" id="WOCE01000014">
    <property type="protein sequence ID" value="KAE9600384.1"/>
    <property type="molecule type" value="Genomic_DNA"/>
</dbReference>
<dbReference type="PANTHER" id="PTHR14255">
    <property type="entry name" value="CEREBLON"/>
    <property type="match status" value="1"/>
</dbReference>
<comment type="similarity">
    <text evidence="1">Belongs to the 4-toluene sulfonate uptake permease (TSUP) (TC 2.A.102) family.</text>
</comment>
<dbReference type="OrthoDB" id="434519at2759"/>
<reference evidence="5" key="1">
    <citation type="journal article" date="2020" name="Nat. Commun.">
        <title>Genome sequence of the cluster root forming white lupin.</title>
        <authorList>
            <person name="Hufnagel B."/>
            <person name="Marques A."/>
            <person name="Soriano A."/>
            <person name="Marques L."/>
            <person name="Divol F."/>
            <person name="Doumas P."/>
            <person name="Sallet E."/>
            <person name="Mancinotti D."/>
            <person name="Carrere S."/>
            <person name="Marande W."/>
            <person name="Arribat S."/>
            <person name="Keller J."/>
            <person name="Huneau C."/>
            <person name="Blein T."/>
            <person name="Aime D."/>
            <person name="Laguerre M."/>
            <person name="Taylor J."/>
            <person name="Schubert V."/>
            <person name="Nelson M."/>
            <person name="Geu-Flores F."/>
            <person name="Crespi M."/>
            <person name="Gallardo-Guerrero K."/>
            <person name="Delaux P.-M."/>
            <person name="Salse J."/>
            <person name="Berges H."/>
            <person name="Guyot R."/>
            <person name="Gouzy J."/>
            <person name="Peret B."/>
        </authorList>
    </citation>
    <scope>NUCLEOTIDE SEQUENCE [LARGE SCALE GENOMIC DNA]</scope>
    <source>
        <strain evidence="5">cv. Amiga</strain>
    </source>
</reference>
<keyword evidence="3" id="KW-0732">Signal</keyword>
<dbReference type="GO" id="GO:0031464">
    <property type="term" value="C:Cul4A-RING E3 ubiquitin ligase complex"/>
    <property type="evidence" value="ECO:0007669"/>
    <property type="project" value="TreeGrafter"/>
</dbReference>
<keyword evidence="5" id="KW-1185">Reference proteome</keyword>
<name>A0A6A4PFZ0_LUPAL</name>